<protein>
    <recommendedName>
        <fullName evidence="1">Pyrin domain-containing protein</fullName>
    </recommendedName>
</protein>
<evidence type="ECO:0000313" key="3">
    <source>
        <dbReference type="Proteomes" id="UP001558613"/>
    </source>
</evidence>
<dbReference type="PROSITE" id="PS50824">
    <property type="entry name" value="DAPIN"/>
    <property type="match status" value="1"/>
</dbReference>
<dbReference type="EMBL" id="JAYMGO010000003">
    <property type="protein sequence ID" value="KAL1277378.1"/>
    <property type="molecule type" value="Genomic_DNA"/>
</dbReference>
<accession>A0ABR3NK50</accession>
<dbReference type="CDD" id="cd08321">
    <property type="entry name" value="Pyrin_ASC-like"/>
    <property type="match status" value="1"/>
</dbReference>
<comment type="caution">
    <text evidence="2">The sequence shown here is derived from an EMBL/GenBank/DDBJ whole genome shotgun (WGS) entry which is preliminary data.</text>
</comment>
<dbReference type="SMART" id="SM01289">
    <property type="entry name" value="PYRIN"/>
    <property type="match status" value="1"/>
</dbReference>
<keyword evidence="3" id="KW-1185">Reference proteome</keyword>
<dbReference type="InterPro" id="IPR004020">
    <property type="entry name" value="DAPIN"/>
</dbReference>
<sequence>MMASVEELLLNSLEELVKDDLKKFQWHLKKHECISTSEMENADRLNTVDKLVACFGPEKAVKITVSILRKMNQNNLAEQLENEHKQGSTSEDNKASLYDYKEISIRLKNKLKEDFTRILVDKVWIIGDTSDVVPRDLQRPWGTTSVCQASMSAGLDGVDCGERDFSPYSSAPCEKEQHWVS</sequence>
<organism evidence="2 3">
    <name type="scientific">Cirrhinus molitorella</name>
    <name type="common">mud carp</name>
    <dbReference type="NCBI Taxonomy" id="172907"/>
    <lineage>
        <taxon>Eukaryota</taxon>
        <taxon>Metazoa</taxon>
        <taxon>Chordata</taxon>
        <taxon>Craniata</taxon>
        <taxon>Vertebrata</taxon>
        <taxon>Euteleostomi</taxon>
        <taxon>Actinopterygii</taxon>
        <taxon>Neopterygii</taxon>
        <taxon>Teleostei</taxon>
        <taxon>Ostariophysi</taxon>
        <taxon>Cypriniformes</taxon>
        <taxon>Cyprinidae</taxon>
        <taxon>Labeoninae</taxon>
        <taxon>Labeonini</taxon>
        <taxon>Cirrhinus</taxon>
    </lineage>
</organism>
<evidence type="ECO:0000259" key="1">
    <source>
        <dbReference type="PROSITE" id="PS50824"/>
    </source>
</evidence>
<reference evidence="2 3" key="1">
    <citation type="submission" date="2023-09" db="EMBL/GenBank/DDBJ databases">
        <authorList>
            <person name="Wang M."/>
        </authorList>
    </citation>
    <scope>NUCLEOTIDE SEQUENCE [LARGE SCALE GENOMIC DNA]</scope>
    <source>
        <strain evidence="2">GT-2023</strain>
        <tissue evidence="2">Liver</tissue>
    </source>
</reference>
<dbReference type="SUPFAM" id="SSF47986">
    <property type="entry name" value="DEATH domain"/>
    <property type="match status" value="1"/>
</dbReference>
<name>A0ABR3NK50_9TELE</name>
<dbReference type="Pfam" id="PF02758">
    <property type="entry name" value="PYRIN"/>
    <property type="match status" value="1"/>
</dbReference>
<gene>
    <name evidence="2" type="ORF">QQF64_024051</name>
</gene>
<evidence type="ECO:0000313" key="2">
    <source>
        <dbReference type="EMBL" id="KAL1277378.1"/>
    </source>
</evidence>
<dbReference type="Gene3D" id="1.10.533.10">
    <property type="entry name" value="Death Domain, Fas"/>
    <property type="match status" value="1"/>
</dbReference>
<dbReference type="Proteomes" id="UP001558613">
    <property type="component" value="Unassembled WGS sequence"/>
</dbReference>
<feature type="domain" description="Pyrin" evidence="1">
    <location>
        <begin position="1"/>
        <end position="86"/>
    </location>
</feature>
<proteinExistence type="predicted"/>
<dbReference type="InterPro" id="IPR011029">
    <property type="entry name" value="DEATH-like_dom_sf"/>
</dbReference>